<dbReference type="PANTHER" id="PTHR33884:SF3">
    <property type="entry name" value="UPF0410 PROTEIN YMGE"/>
    <property type="match status" value="1"/>
</dbReference>
<evidence type="ECO:0000256" key="2">
    <source>
        <dbReference type="ARBA" id="ARBA00011006"/>
    </source>
</evidence>
<keyword evidence="5 7" id="KW-1133">Transmembrane helix</keyword>
<dbReference type="PANTHER" id="PTHR33884">
    <property type="entry name" value="UPF0410 PROTEIN YMGE"/>
    <property type="match status" value="1"/>
</dbReference>
<accession>A0A3D9URK5</accession>
<keyword evidence="9" id="KW-1185">Reference proteome</keyword>
<feature type="transmembrane region" description="Helical" evidence="7">
    <location>
        <begin position="6"/>
        <end position="23"/>
    </location>
</feature>
<dbReference type="RefSeq" id="WP_115923715.1">
    <property type="nucleotide sequence ID" value="NZ_QTUA01000001.1"/>
</dbReference>
<evidence type="ECO:0000256" key="6">
    <source>
        <dbReference type="ARBA" id="ARBA00023136"/>
    </source>
</evidence>
<reference evidence="8 9" key="1">
    <citation type="submission" date="2018-08" db="EMBL/GenBank/DDBJ databases">
        <title>Sequencing the genomes of 1000 actinobacteria strains.</title>
        <authorList>
            <person name="Klenk H.-P."/>
        </authorList>
    </citation>
    <scope>NUCLEOTIDE SEQUENCE [LARGE SCALE GENOMIC DNA]</scope>
    <source>
        <strain evidence="8 9">DSM 22967</strain>
    </source>
</reference>
<gene>
    <name evidence="8" type="ORF">DFJ65_3038</name>
</gene>
<evidence type="ECO:0000256" key="7">
    <source>
        <dbReference type="SAM" id="Phobius"/>
    </source>
</evidence>
<dbReference type="AlphaFoldDB" id="A0A3D9URK5"/>
<evidence type="ECO:0000256" key="4">
    <source>
        <dbReference type="ARBA" id="ARBA00022692"/>
    </source>
</evidence>
<organism evidence="8 9">
    <name type="scientific">Calidifontibacter indicus</name>
    <dbReference type="NCBI Taxonomy" id="419650"/>
    <lineage>
        <taxon>Bacteria</taxon>
        <taxon>Bacillati</taxon>
        <taxon>Actinomycetota</taxon>
        <taxon>Actinomycetes</taxon>
        <taxon>Micrococcales</taxon>
        <taxon>Dermacoccaceae</taxon>
        <taxon>Calidifontibacter</taxon>
    </lineage>
</organism>
<feature type="transmembrane region" description="Helical" evidence="7">
    <location>
        <begin position="62"/>
        <end position="82"/>
    </location>
</feature>
<comment type="subcellular location">
    <subcellularLocation>
        <location evidence="1">Cell membrane</location>
        <topology evidence="1">Multi-pass membrane protein</topology>
    </subcellularLocation>
</comment>
<dbReference type="OrthoDB" id="5197368at2"/>
<keyword evidence="4 7" id="KW-0812">Transmembrane</keyword>
<evidence type="ECO:0000313" key="8">
    <source>
        <dbReference type="EMBL" id="REF31947.1"/>
    </source>
</evidence>
<dbReference type="EMBL" id="QTUA01000001">
    <property type="protein sequence ID" value="REF31947.1"/>
    <property type="molecule type" value="Genomic_DNA"/>
</dbReference>
<evidence type="ECO:0000313" key="9">
    <source>
        <dbReference type="Proteomes" id="UP000256253"/>
    </source>
</evidence>
<comment type="caution">
    <text evidence="8">The sequence shown here is derived from an EMBL/GenBank/DDBJ whole genome shotgun (WGS) entry which is preliminary data.</text>
</comment>
<protein>
    <submittedName>
        <fullName evidence="8">Transglycosylase associated protein</fullName>
    </submittedName>
</protein>
<proteinExistence type="inferred from homology"/>
<evidence type="ECO:0000256" key="3">
    <source>
        <dbReference type="ARBA" id="ARBA00022475"/>
    </source>
</evidence>
<keyword evidence="3" id="KW-1003">Cell membrane</keyword>
<dbReference type="Proteomes" id="UP000256253">
    <property type="component" value="Unassembled WGS sequence"/>
</dbReference>
<evidence type="ECO:0000256" key="1">
    <source>
        <dbReference type="ARBA" id="ARBA00004651"/>
    </source>
</evidence>
<feature type="transmembrane region" description="Helical" evidence="7">
    <location>
        <begin position="30"/>
        <end position="50"/>
    </location>
</feature>
<keyword evidence="6 7" id="KW-0472">Membrane</keyword>
<name>A0A3D9URK5_9MICO</name>
<dbReference type="GO" id="GO:0005886">
    <property type="term" value="C:plasma membrane"/>
    <property type="evidence" value="ECO:0007669"/>
    <property type="project" value="UniProtKB-SubCell"/>
</dbReference>
<sequence length="87" mass="8753">MLWNILMWILGGAVVGILARAVLPGKQNISIAATVILGILGAVVGGFIANAIGVGDTNGIDWIKLIISVIVAAAAVTVYGSIAGKKV</sequence>
<evidence type="ECO:0000256" key="5">
    <source>
        <dbReference type="ARBA" id="ARBA00022989"/>
    </source>
</evidence>
<comment type="similarity">
    <text evidence="2">Belongs to the UPF0410 family.</text>
</comment>
<dbReference type="InterPro" id="IPR007341">
    <property type="entry name" value="Transgly_assoc"/>
</dbReference>